<keyword evidence="5" id="KW-1185">Reference proteome</keyword>
<accession>A0A518CQB5</accession>
<dbReference type="Pfam" id="PF00534">
    <property type="entry name" value="Glycos_transf_1"/>
    <property type="match status" value="1"/>
</dbReference>
<dbReference type="Gene3D" id="3.40.50.2000">
    <property type="entry name" value="Glycogen Phosphorylase B"/>
    <property type="match status" value="2"/>
</dbReference>
<name>A0A518CQB5_9PLAN</name>
<feature type="domain" description="Glycosyltransferase subfamily 4-like N-terminal" evidence="3">
    <location>
        <begin position="52"/>
        <end position="216"/>
    </location>
</feature>
<dbReference type="PANTHER" id="PTHR12526">
    <property type="entry name" value="GLYCOSYLTRANSFERASE"/>
    <property type="match status" value="1"/>
</dbReference>
<organism evidence="4 5">
    <name type="scientific">Polystyrenella longa</name>
    <dbReference type="NCBI Taxonomy" id="2528007"/>
    <lineage>
        <taxon>Bacteria</taxon>
        <taxon>Pseudomonadati</taxon>
        <taxon>Planctomycetota</taxon>
        <taxon>Planctomycetia</taxon>
        <taxon>Planctomycetales</taxon>
        <taxon>Planctomycetaceae</taxon>
        <taxon>Polystyrenella</taxon>
    </lineage>
</organism>
<evidence type="ECO:0000313" key="4">
    <source>
        <dbReference type="EMBL" id="QDU81411.1"/>
    </source>
</evidence>
<dbReference type="InterPro" id="IPR001296">
    <property type="entry name" value="Glyco_trans_1"/>
</dbReference>
<evidence type="ECO:0000259" key="3">
    <source>
        <dbReference type="Pfam" id="PF13579"/>
    </source>
</evidence>
<protein>
    <submittedName>
        <fullName evidence="4">D-inositol 3-phosphate glycosyltransferase</fullName>
        <ecNumber evidence="4">2.4.1.250</ecNumber>
    </submittedName>
</protein>
<dbReference type="AlphaFoldDB" id="A0A518CQB5"/>
<dbReference type="InterPro" id="IPR028098">
    <property type="entry name" value="Glyco_trans_4-like_N"/>
</dbReference>
<feature type="region of interest" description="Disordered" evidence="1">
    <location>
        <begin position="1"/>
        <end position="36"/>
    </location>
</feature>
<proteinExistence type="predicted"/>
<evidence type="ECO:0000313" key="5">
    <source>
        <dbReference type="Proteomes" id="UP000317178"/>
    </source>
</evidence>
<feature type="domain" description="Glycosyl transferase family 1" evidence="2">
    <location>
        <begin position="225"/>
        <end position="390"/>
    </location>
</feature>
<feature type="compositionally biased region" description="Low complexity" evidence="1">
    <location>
        <begin position="23"/>
        <end position="34"/>
    </location>
</feature>
<dbReference type="EMBL" id="CP036281">
    <property type="protein sequence ID" value="QDU81411.1"/>
    <property type="molecule type" value="Genomic_DNA"/>
</dbReference>
<dbReference type="RefSeq" id="WP_144996730.1">
    <property type="nucleotide sequence ID" value="NZ_CP036281.1"/>
</dbReference>
<keyword evidence="4" id="KW-0328">Glycosyltransferase</keyword>
<reference evidence="4 5" key="1">
    <citation type="submission" date="2019-02" db="EMBL/GenBank/DDBJ databases">
        <title>Deep-cultivation of Planctomycetes and their phenomic and genomic characterization uncovers novel biology.</title>
        <authorList>
            <person name="Wiegand S."/>
            <person name="Jogler M."/>
            <person name="Boedeker C."/>
            <person name="Pinto D."/>
            <person name="Vollmers J."/>
            <person name="Rivas-Marin E."/>
            <person name="Kohn T."/>
            <person name="Peeters S.H."/>
            <person name="Heuer A."/>
            <person name="Rast P."/>
            <person name="Oberbeckmann S."/>
            <person name="Bunk B."/>
            <person name="Jeske O."/>
            <person name="Meyerdierks A."/>
            <person name="Storesund J.E."/>
            <person name="Kallscheuer N."/>
            <person name="Luecker S."/>
            <person name="Lage O.M."/>
            <person name="Pohl T."/>
            <person name="Merkel B.J."/>
            <person name="Hornburger P."/>
            <person name="Mueller R.-W."/>
            <person name="Bruemmer F."/>
            <person name="Labrenz M."/>
            <person name="Spormann A.M."/>
            <person name="Op den Camp H."/>
            <person name="Overmann J."/>
            <person name="Amann R."/>
            <person name="Jetten M.S.M."/>
            <person name="Mascher T."/>
            <person name="Medema M.H."/>
            <person name="Devos D.P."/>
            <person name="Kaster A.-K."/>
            <person name="Ovreas L."/>
            <person name="Rohde M."/>
            <person name="Galperin M.Y."/>
            <person name="Jogler C."/>
        </authorList>
    </citation>
    <scope>NUCLEOTIDE SEQUENCE [LARGE SCALE GENOMIC DNA]</scope>
    <source>
        <strain evidence="4 5">Pla110</strain>
    </source>
</reference>
<dbReference type="GO" id="GO:0102710">
    <property type="term" value="F:D-inositol-3-phosphate glycosyltransferase activity"/>
    <property type="evidence" value="ECO:0007669"/>
    <property type="project" value="UniProtKB-EC"/>
</dbReference>
<keyword evidence="4" id="KW-0808">Transferase</keyword>
<dbReference type="Pfam" id="PF13579">
    <property type="entry name" value="Glyco_trans_4_4"/>
    <property type="match status" value="1"/>
</dbReference>
<evidence type="ECO:0000256" key="1">
    <source>
        <dbReference type="SAM" id="MobiDB-lite"/>
    </source>
</evidence>
<dbReference type="OrthoDB" id="9806653at2"/>
<dbReference type="EC" id="2.4.1.250" evidence="4"/>
<dbReference type="Proteomes" id="UP000317178">
    <property type="component" value="Chromosome"/>
</dbReference>
<gene>
    <name evidence="4" type="primary">mshA_1</name>
    <name evidence="4" type="ORF">Pla110_31520</name>
</gene>
<sequence>MSTSPHVPSQVPPGVTESDDKSQPSQSNSGQPNSDKMRRLKVAHIVEATNAGVGQHVLDMVGGLLDRDVDVHLIYSPLRMSGSFESKMREFEESGATLFSCPISAKIRPSDSTAALCVRRYLKKQGPFDIVHGHSSKGGAIARLAAFGLKTPVFFTPNAISTINPMISKRGKKFYGTIERILWSMTSRLVACSPEEAEHCIELGIPESGVVMIPNGINGIDLPSREEVRTKYDLPMDKIVLGFVGRFSPQKGPEIILKAFALIAKKYPDVILAMIGGGDQEAELKQLVADSKIGDQVRFLGMQPGAWSMPGFDVFCMTSRYEGYPYVVMEAAHASLPIVMTRFQCDTLMVEQGVQGYVVETDDFQAMADSIEKLLQKPENIKKFGEAAHEKYKIYSAEAMVDQCLTAYHDALK</sequence>
<dbReference type="KEGG" id="plon:Pla110_31520"/>
<evidence type="ECO:0000259" key="2">
    <source>
        <dbReference type="Pfam" id="PF00534"/>
    </source>
</evidence>
<dbReference type="PANTHER" id="PTHR12526:SF630">
    <property type="entry name" value="GLYCOSYLTRANSFERASE"/>
    <property type="match status" value="1"/>
</dbReference>
<dbReference type="SUPFAM" id="SSF53756">
    <property type="entry name" value="UDP-Glycosyltransferase/glycogen phosphorylase"/>
    <property type="match status" value="1"/>
</dbReference>